<dbReference type="Proteomes" id="UP000001307">
    <property type="component" value="Unassembled WGS sequence"/>
</dbReference>
<keyword evidence="2" id="KW-1185">Reference proteome</keyword>
<dbReference type="InParanoid" id="E4XTX2"/>
<sequence length="79" mass="9226">MEWSIEDALKGLEKVHMTIPKQQVIKTENKNPRKPKIFKGESYKRQQQGQKYWYEKNKTKKPEKPLGSIGSFFGVSDAL</sequence>
<name>E4XTX2_OIKDI</name>
<evidence type="ECO:0000313" key="1">
    <source>
        <dbReference type="EMBL" id="CBY13184.1"/>
    </source>
</evidence>
<reference evidence="1" key="1">
    <citation type="journal article" date="2010" name="Science">
        <title>Plasticity of animal genome architecture unmasked by rapid evolution of a pelagic tunicate.</title>
        <authorList>
            <person name="Denoeud F."/>
            <person name="Henriet S."/>
            <person name="Mungpakdee S."/>
            <person name="Aury J.M."/>
            <person name="Da Silva C."/>
            <person name="Brinkmann H."/>
            <person name="Mikhaleva J."/>
            <person name="Olsen L.C."/>
            <person name="Jubin C."/>
            <person name="Canestro C."/>
            <person name="Bouquet J.M."/>
            <person name="Danks G."/>
            <person name="Poulain J."/>
            <person name="Campsteijn C."/>
            <person name="Adamski M."/>
            <person name="Cross I."/>
            <person name="Yadetie F."/>
            <person name="Muffato M."/>
            <person name="Louis A."/>
            <person name="Butcher S."/>
            <person name="Tsagkogeorga G."/>
            <person name="Konrad A."/>
            <person name="Singh S."/>
            <person name="Jensen M.F."/>
            <person name="Cong E.H."/>
            <person name="Eikeseth-Otteraa H."/>
            <person name="Noel B."/>
            <person name="Anthouard V."/>
            <person name="Porcel B.M."/>
            <person name="Kachouri-Lafond R."/>
            <person name="Nishino A."/>
            <person name="Ugolini M."/>
            <person name="Chourrout P."/>
            <person name="Nishida H."/>
            <person name="Aasland R."/>
            <person name="Huzurbazar S."/>
            <person name="Westhof E."/>
            <person name="Delsuc F."/>
            <person name="Lehrach H."/>
            <person name="Reinhardt R."/>
            <person name="Weissenbach J."/>
            <person name="Roy S.W."/>
            <person name="Artiguenave F."/>
            <person name="Postlethwait J.H."/>
            <person name="Manak J.R."/>
            <person name="Thompson E.M."/>
            <person name="Jaillon O."/>
            <person name="Du Pasquier L."/>
            <person name="Boudinot P."/>
            <person name="Liberles D.A."/>
            <person name="Volff J.N."/>
            <person name="Philippe H."/>
            <person name="Lenhard B."/>
            <person name="Roest Crollius H."/>
            <person name="Wincker P."/>
            <person name="Chourrout D."/>
        </authorList>
    </citation>
    <scope>NUCLEOTIDE SEQUENCE [LARGE SCALE GENOMIC DNA]</scope>
</reference>
<dbReference type="OrthoDB" id="10369550at2759"/>
<gene>
    <name evidence="1" type="ORF">GSOID_T00003936001</name>
</gene>
<accession>E4XTX2</accession>
<protein>
    <submittedName>
        <fullName evidence="1">Uncharacterized protein</fullName>
    </submittedName>
</protein>
<organism evidence="1">
    <name type="scientific">Oikopleura dioica</name>
    <name type="common">Tunicate</name>
    <dbReference type="NCBI Taxonomy" id="34765"/>
    <lineage>
        <taxon>Eukaryota</taxon>
        <taxon>Metazoa</taxon>
        <taxon>Chordata</taxon>
        <taxon>Tunicata</taxon>
        <taxon>Appendicularia</taxon>
        <taxon>Copelata</taxon>
        <taxon>Oikopleuridae</taxon>
        <taxon>Oikopleura</taxon>
    </lineage>
</organism>
<dbReference type="AlphaFoldDB" id="E4XTX2"/>
<proteinExistence type="predicted"/>
<evidence type="ECO:0000313" key="2">
    <source>
        <dbReference type="Proteomes" id="UP000001307"/>
    </source>
</evidence>
<dbReference type="EMBL" id="FN653165">
    <property type="protein sequence ID" value="CBY13184.1"/>
    <property type="molecule type" value="Genomic_DNA"/>
</dbReference>